<dbReference type="EMBL" id="NBTY01000058">
    <property type="protein sequence ID" value="OTP76472.1"/>
    <property type="molecule type" value="Genomic_DNA"/>
</dbReference>
<organism evidence="3 4">
    <name type="scientific">Caballeronia sordidicola</name>
    <name type="common">Burkholderia sordidicola</name>
    <dbReference type="NCBI Taxonomy" id="196367"/>
    <lineage>
        <taxon>Bacteria</taxon>
        <taxon>Pseudomonadati</taxon>
        <taxon>Pseudomonadota</taxon>
        <taxon>Betaproteobacteria</taxon>
        <taxon>Burkholderiales</taxon>
        <taxon>Burkholderiaceae</taxon>
        <taxon>Caballeronia</taxon>
    </lineage>
</organism>
<evidence type="ECO:0000313" key="3">
    <source>
        <dbReference type="EMBL" id="OTP76472.1"/>
    </source>
</evidence>
<feature type="chain" id="PRO_5013167846" evidence="2">
    <location>
        <begin position="27"/>
        <end position="48"/>
    </location>
</feature>
<sequence length="48" mass="4945">MTLLSRHFAKLLIATVVLSASIPAAIAESSTAASETSPKQMQKSATQG</sequence>
<evidence type="ECO:0000313" key="4">
    <source>
        <dbReference type="Proteomes" id="UP000194546"/>
    </source>
</evidence>
<evidence type="ECO:0000256" key="1">
    <source>
        <dbReference type="SAM" id="MobiDB-lite"/>
    </source>
</evidence>
<dbReference type="Proteomes" id="UP000194546">
    <property type="component" value="Unassembled WGS sequence"/>
</dbReference>
<feature type="compositionally biased region" description="Polar residues" evidence="1">
    <location>
        <begin position="39"/>
        <end position="48"/>
    </location>
</feature>
<accession>A0A242MYT1</accession>
<comment type="caution">
    <text evidence="3">The sequence shown here is derived from an EMBL/GenBank/DDBJ whole genome shotgun (WGS) entry which is preliminary data.</text>
</comment>
<feature type="region of interest" description="Disordered" evidence="1">
    <location>
        <begin position="29"/>
        <end position="48"/>
    </location>
</feature>
<keyword evidence="2" id="KW-0732">Signal</keyword>
<feature type="compositionally biased region" description="Low complexity" evidence="1">
    <location>
        <begin position="29"/>
        <end position="38"/>
    </location>
</feature>
<protein>
    <submittedName>
        <fullName evidence="3">Uncharacterized protein</fullName>
    </submittedName>
</protein>
<evidence type="ECO:0000256" key="2">
    <source>
        <dbReference type="SAM" id="SignalP"/>
    </source>
</evidence>
<reference evidence="3 4" key="1">
    <citation type="submission" date="2017-03" db="EMBL/GenBank/DDBJ databases">
        <title>Genome analysis of strain PAMC 26510.</title>
        <authorList>
            <person name="Oh H.-M."/>
            <person name="Yang J.-A."/>
        </authorList>
    </citation>
    <scope>NUCLEOTIDE SEQUENCE [LARGE SCALE GENOMIC DNA]</scope>
    <source>
        <strain evidence="3 4">PAMC 26510</strain>
    </source>
</reference>
<proteinExistence type="predicted"/>
<dbReference type="AlphaFoldDB" id="A0A242MYT1"/>
<gene>
    <name evidence="3" type="ORF">PAMC26510_11465</name>
</gene>
<name>A0A242MYT1_CABSO</name>
<feature type="signal peptide" evidence="2">
    <location>
        <begin position="1"/>
        <end position="26"/>
    </location>
</feature>